<dbReference type="PANTHER" id="PTHR32191">
    <property type="entry name" value="TETRASPANIN-8-RELATED"/>
    <property type="match status" value="1"/>
</dbReference>
<protein>
    <recommendedName>
        <fullName evidence="9">Tetraspanin-11</fullName>
    </recommendedName>
</protein>
<feature type="transmembrane region" description="Helical" evidence="6">
    <location>
        <begin position="49"/>
        <end position="71"/>
    </location>
</feature>
<keyword evidence="8" id="KW-1185">Reference proteome</keyword>
<comment type="subcellular location">
    <subcellularLocation>
        <location evidence="1">Membrane</location>
        <topology evidence="1">Multi-pass membrane protein</topology>
    </subcellularLocation>
</comment>
<keyword evidence="4 6" id="KW-1133">Transmembrane helix</keyword>
<dbReference type="GO" id="GO:0016020">
    <property type="term" value="C:membrane"/>
    <property type="evidence" value="ECO:0007669"/>
    <property type="project" value="UniProtKB-SubCell"/>
</dbReference>
<dbReference type="InterPro" id="IPR018499">
    <property type="entry name" value="Tetraspanin/Peripherin"/>
</dbReference>
<proteinExistence type="inferred from homology"/>
<evidence type="ECO:0000256" key="2">
    <source>
        <dbReference type="ARBA" id="ARBA00006840"/>
    </source>
</evidence>
<sequence length="316" mass="35528">MSTPSQTITPLPPLTPSSFLLIKQLRFFLYSRTFPHTHRRKMFRINNTFVGILHTLPLLLGLAALGVSAYIRLHGDCQKVLQYPLLFTGLFVSVVSALGLVGALCRVNAALYLYLIVTFFVILAFASFTLVALIVVTKGNAPHRASRVGFTVRDFSPWLRHYVSDDHIWEDTKRCFLQARICHGLAVGANNVSLVFKHSTTTQFGCCKPPEQCGLKLNGTLWEAPKAGAAVEDSDCRVWSNREEKMCFDCDSCKGGVLAGVRKQWRDVSILNACVVVILTIIYVFACYAIRNNRLEYSKYTAQRNMRMRKLTSIHD</sequence>
<dbReference type="AlphaFoldDB" id="A0AAQ3P6I8"/>
<comment type="similarity">
    <text evidence="2">Belongs to the tetraspanin (TM4SF) family.</text>
</comment>
<dbReference type="EMBL" id="CP144699">
    <property type="protein sequence ID" value="WVZ21672.1"/>
    <property type="molecule type" value="Genomic_DNA"/>
</dbReference>
<dbReference type="GO" id="GO:0009734">
    <property type="term" value="P:auxin-activated signaling pathway"/>
    <property type="evidence" value="ECO:0007669"/>
    <property type="project" value="InterPro"/>
</dbReference>
<feature type="transmembrane region" description="Helical" evidence="6">
    <location>
        <begin position="111"/>
        <end position="136"/>
    </location>
</feature>
<dbReference type="InterPro" id="IPR044991">
    <property type="entry name" value="TET_plant"/>
</dbReference>
<evidence type="ECO:0000256" key="5">
    <source>
        <dbReference type="ARBA" id="ARBA00023136"/>
    </source>
</evidence>
<evidence type="ECO:0000313" key="7">
    <source>
        <dbReference type="EMBL" id="WVZ21672.1"/>
    </source>
</evidence>
<dbReference type="Pfam" id="PF00335">
    <property type="entry name" value="Tetraspanin"/>
    <property type="match status" value="1"/>
</dbReference>
<name>A0AAQ3P6I8_VIGMU</name>
<keyword evidence="5 6" id="KW-0472">Membrane</keyword>
<evidence type="ECO:0000256" key="4">
    <source>
        <dbReference type="ARBA" id="ARBA00022989"/>
    </source>
</evidence>
<evidence type="ECO:0000256" key="1">
    <source>
        <dbReference type="ARBA" id="ARBA00004141"/>
    </source>
</evidence>
<accession>A0AAQ3P6I8</accession>
<dbReference type="Proteomes" id="UP001374535">
    <property type="component" value="Chromosome 2"/>
</dbReference>
<organism evidence="7 8">
    <name type="scientific">Vigna mungo</name>
    <name type="common">Black gram</name>
    <name type="synonym">Phaseolus mungo</name>
    <dbReference type="NCBI Taxonomy" id="3915"/>
    <lineage>
        <taxon>Eukaryota</taxon>
        <taxon>Viridiplantae</taxon>
        <taxon>Streptophyta</taxon>
        <taxon>Embryophyta</taxon>
        <taxon>Tracheophyta</taxon>
        <taxon>Spermatophyta</taxon>
        <taxon>Magnoliopsida</taxon>
        <taxon>eudicotyledons</taxon>
        <taxon>Gunneridae</taxon>
        <taxon>Pentapetalae</taxon>
        <taxon>rosids</taxon>
        <taxon>fabids</taxon>
        <taxon>Fabales</taxon>
        <taxon>Fabaceae</taxon>
        <taxon>Papilionoideae</taxon>
        <taxon>50 kb inversion clade</taxon>
        <taxon>NPAAA clade</taxon>
        <taxon>indigoferoid/millettioid clade</taxon>
        <taxon>Phaseoleae</taxon>
        <taxon>Vigna</taxon>
    </lineage>
</organism>
<keyword evidence="3 6" id="KW-0812">Transmembrane</keyword>
<evidence type="ECO:0008006" key="9">
    <source>
        <dbReference type="Google" id="ProtNLM"/>
    </source>
</evidence>
<feature type="transmembrane region" description="Helical" evidence="6">
    <location>
        <begin position="83"/>
        <end position="104"/>
    </location>
</feature>
<evidence type="ECO:0000256" key="6">
    <source>
        <dbReference type="SAM" id="Phobius"/>
    </source>
</evidence>
<reference evidence="7 8" key="1">
    <citation type="journal article" date="2023" name="Life. Sci Alliance">
        <title>Evolutionary insights into 3D genome organization and epigenetic landscape of Vigna mungo.</title>
        <authorList>
            <person name="Junaid A."/>
            <person name="Singh B."/>
            <person name="Bhatia S."/>
        </authorList>
    </citation>
    <scope>NUCLEOTIDE SEQUENCE [LARGE SCALE GENOMIC DNA]</scope>
    <source>
        <strain evidence="7">Urdbean</strain>
    </source>
</reference>
<feature type="transmembrane region" description="Helical" evidence="6">
    <location>
        <begin position="270"/>
        <end position="290"/>
    </location>
</feature>
<evidence type="ECO:0000313" key="8">
    <source>
        <dbReference type="Proteomes" id="UP001374535"/>
    </source>
</evidence>
<gene>
    <name evidence="7" type="ORF">V8G54_008994</name>
</gene>
<evidence type="ECO:0000256" key="3">
    <source>
        <dbReference type="ARBA" id="ARBA00022692"/>
    </source>
</evidence>